<evidence type="ECO:0000313" key="2">
    <source>
        <dbReference type="EMBL" id="GFH19953.1"/>
    </source>
</evidence>
<reference evidence="2 3" key="1">
    <citation type="submission" date="2020-02" db="EMBL/GenBank/DDBJ databases">
        <title>Draft genome sequence of Haematococcus lacustris strain NIES-144.</title>
        <authorList>
            <person name="Morimoto D."/>
            <person name="Nakagawa S."/>
            <person name="Yoshida T."/>
            <person name="Sawayama S."/>
        </authorList>
    </citation>
    <scope>NUCLEOTIDE SEQUENCE [LARGE SCALE GENOMIC DNA]</scope>
    <source>
        <strain evidence="2 3">NIES-144</strain>
    </source>
</reference>
<keyword evidence="3" id="KW-1185">Reference proteome</keyword>
<keyword evidence="1" id="KW-0812">Transmembrane</keyword>
<feature type="non-terminal residue" evidence="2">
    <location>
        <position position="214"/>
    </location>
</feature>
<proteinExistence type="predicted"/>
<feature type="non-terminal residue" evidence="2">
    <location>
        <position position="1"/>
    </location>
</feature>
<feature type="transmembrane region" description="Helical" evidence="1">
    <location>
        <begin position="118"/>
        <end position="145"/>
    </location>
</feature>
<keyword evidence="1" id="KW-0472">Membrane</keyword>
<accession>A0A699ZBE6</accession>
<dbReference type="Proteomes" id="UP000485058">
    <property type="component" value="Unassembled WGS sequence"/>
</dbReference>
<dbReference type="EMBL" id="BLLF01001546">
    <property type="protein sequence ID" value="GFH19953.1"/>
    <property type="molecule type" value="Genomic_DNA"/>
</dbReference>
<feature type="transmembrane region" description="Helical" evidence="1">
    <location>
        <begin position="21"/>
        <end position="43"/>
    </location>
</feature>
<comment type="caution">
    <text evidence="2">The sequence shown here is derived from an EMBL/GenBank/DDBJ whole genome shotgun (WGS) entry which is preliminary data.</text>
</comment>
<keyword evidence="1" id="KW-1133">Transmembrane helix</keyword>
<dbReference type="AlphaFoldDB" id="A0A699ZBE6"/>
<evidence type="ECO:0000256" key="1">
    <source>
        <dbReference type="SAM" id="Phobius"/>
    </source>
</evidence>
<gene>
    <name evidence="2" type="ORF">HaLaN_16991</name>
</gene>
<sequence length="214" mass="23290">MTWRMSIKAKREGAMTKFWDVLSFSMNGVIFFYVGASSANFLIRLGQDVRDQGADGSWDLCDCVCDFWLVWRCVHDMAHEHQGQAGGRHDEVLGRAVVQYEWLGQDVRDQGADGSWDLFWALGLTLPLIYLSFSLLRGVLLLAAVTGARWMGIGIHISWQGVVFATVGGMRGAVSLVLAQSVLTLNAQPAAQQGSPPGNYAGVLGVAGDTEPKV</sequence>
<organism evidence="2 3">
    <name type="scientific">Haematococcus lacustris</name>
    <name type="common">Green alga</name>
    <name type="synonym">Haematococcus pluvialis</name>
    <dbReference type="NCBI Taxonomy" id="44745"/>
    <lineage>
        <taxon>Eukaryota</taxon>
        <taxon>Viridiplantae</taxon>
        <taxon>Chlorophyta</taxon>
        <taxon>core chlorophytes</taxon>
        <taxon>Chlorophyceae</taxon>
        <taxon>CS clade</taxon>
        <taxon>Chlamydomonadales</taxon>
        <taxon>Haematococcaceae</taxon>
        <taxon>Haematococcus</taxon>
    </lineage>
</organism>
<protein>
    <submittedName>
        <fullName evidence="2">Na_H_Exchanger domain-containing protein</fullName>
    </submittedName>
</protein>
<evidence type="ECO:0000313" key="3">
    <source>
        <dbReference type="Proteomes" id="UP000485058"/>
    </source>
</evidence>
<name>A0A699ZBE6_HAELA</name>